<feature type="domain" description="FHA" evidence="1">
    <location>
        <begin position="96"/>
        <end position="146"/>
    </location>
</feature>
<dbReference type="InterPro" id="IPR050923">
    <property type="entry name" value="Cell_Proc_Reg/RNA_Proc"/>
</dbReference>
<proteinExistence type="predicted"/>
<dbReference type="AlphaFoldDB" id="A0A6M0RF88"/>
<evidence type="ECO:0000259" key="1">
    <source>
        <dbReference type="PROSITE" id="PS50006"/>
    </source>
</evidence>
<dbReference type="PANTHER" id="PTHR23308">
    <property type="entry name" value="NUCLEAR INHIBITOR OF PROTEIN PHOSPHATASE-1"/>
    <property type="match status" value="1"/>
</dbReference>
<dbReference type="SUPFAM" id="SSF49879">
    <property type="entry name" value="SMAD/FHA domain"/>
    <property type="match status" value="1"/>
</dbReference>
<accession>A0A6M0RF88</accession>
<dbReference type="RefSeq" id="WP_163661838.1">
    <property type="nucleotide sequence ID" value="NZ_QXHD01000004.1"/>
</dbReference>
<dbReference type="CDD" id="cd00060">
    <property type="entry name" value="FHA"/>
    <property type="match status" value="1"/>
</dbReference>
<gene>
    <name evidence="2" type="ORF">DXZ20_04260</name>
</gene>
<evidence type="ECO:0000313" key="3">
    <source>
        <dbReference type="Proteomes" id="UP000481033"/>
    </source>
</evidence>
<name>A0A6M0RF88_9CYAN</name>
<dbReference type="Proteomes" id="UP000481033">
    <property type="component" value="Unassembled WGS sequence"/>
</dbReference>
<keyword evidence="3" id="KW-1185">Reference proteome</keyword>
<dbReference type="SMART" id="SM00240">
    <property type="entry name" value="FHA"/>
    <property type="match status" value="1"/>
</dbReference>
<reference evidence="2 3" key="1">
    <citation type="journal article" date="2020" name="Microb. Ecol.">
        <title>Ecogenomics of the Marine Benthic Filamentous Cyanobacterium Adonisia.</title>
        <authorList>
            <person name="Walter J.M."/>
            <person name="Coutinho F.H."/>
            <person name="Leomil L."/>
            <person name="Hargreaves P.I."/>
            <person name="Campeao M.E."/>
            <person name="Vieira V.V."/>
            <person name="Silva B.S."/>
            <person name="Fistarol G.O."/>
            <person name="Salomon P.S."/>
            <person name="Sawabe T."/>
            <person name="Mino S."/>
            <person name="Hosokawa M."/>
            <person name="Miyashita H."/>
            <person name="Maruyama F."/>
            <person name="van Verk M.C."/>
            <person name="Dutilh B.E."/>
            <person name="Thompson C.C."/>
            <person name="Thompson F.L."/>
        </authorList>
    </citation>
    <scope>NUCLEOTIDE SEQUENCE [LARGE SCALE GENOMIC DNA]</scope>
    <source>
        <strain evidence="2 3">CCMR0081</strain>
    </source>
</reference>
<dbReference type="Gene3D" id="2.60.200.20">
    <property type="match status" value="1"/>
</dbReference>
<dbReference type="InterPro" id="IPR000253">
    <property type="entry name" value="FHA_dom"/>
</dbReference>
<organism evidence="2 3">
    <name type="scientific">Adonisia turfae CCMR0081</name>
    <dbReference type="NCBI Taxonomy" id="2292702"/>
    <lineage>
        <taxon>Bacteria</taxon>
        <taxon>Bacillati</taxon>
        <taxon>Cyanobacteriota</taxon>
        <taxon>Adonisia</taxon>
        <taxon>Adonisia turfae</taxon>
    </lineage>
</organism>
<dbReference type="Pfam" id="PF00498">
    <property type="entry name" value="FHA"/>
    <property type="match status" value="1"/>
</dbReference>
<comment type="caution">
    <text evidence="2">The sequence shown here is derived from an EMBL/GenBank/DDBJ whole genome shotgun (WGS) entry which is preliminary data.</text>
</comment>
<sequence length="204" mass="22269">MSTLRAFLSDNQAVKETAGDLISKNVLSLPWDALFNNVKNDFETANVIADSILTVKERCQNTPFYVQAIIANSSVFLVSNTGSSETLNLTHVGACWLLGKSVTCALPVGNATVAPCHAVIRHTPESGFFIADVGSQSGTRLNCRRLVPQKRQALRDGDMIELGDLVVEFFVDNFDCIEDPLDGHEITYTGFEVTYTGMETYPGN</sequence>
<dbReference type="EMBL" id="QXHD01000004">
    <property type="protein sequence ID" value="NEZ54917.1"/>
    <property type="molecule type" value="Genomic_DNA"/>
</dbReference>
<evidence type="ECO:0000313" key="2">
    <source>
        <dbReference type="EMBL" id="NEZ54917.1"/>
    </source>
</evidence>
<protein>
    <submittedName>
        <fullName evidence="2">FHA domain-containing protein</fullName>
    </submittedName>
</protein>
<dbReference type="PROSITE" id="PS50006">
    <property type="entry name" value="FHA_DOMAIN"/>
    <property type="match status" value="1"/>
</dbReference>
<dbReference type="InterPro" id="IPR008984">
    <property type="entry name" value="SMAD_FHA_dom_sf"/>
</dbReference>